<keyword evidence="13" id="KW-1185">Reference proteome</keyword>
<dbReference type="InterPro" id="IPR011527">
    <property type="entry name" value="ABC1_TM_dom"/>
</dbReference>
<proteinExistence type="predicted"/>
<evidence type="ECO:0000259" key="10">
    <source>
        <dbReference type="PROSITE" id="PS50893"/>
    </source>
</evidence>
<organism evidence="12 13">
    <name type="scientific">Salsuginibacillus halophilus</name>
    <dbReference type="NCBI Taxonomy" id="517424"/>
    <lineage>
        <taxon>Bacteria</taxon>
        <taxon>Bacillati</taxon>
        <taxon>Bacillota</taxon>
        <taxon>Bacilli</taxon>
        <taxon>Bacillales</taxon>
        <taxon>Bacillaceae</taxon>
        <taxon>Salsuginibacillus</taxon>
    </lineage>
</organism>
<evidence type="ECO:0000256" key="6">
    <source>
        <dbReference type="ARBA" id="ARBA00022840"/>
    </source>
</evidence>
<dbReference type="GO" id="GO:0016887">
    <property type="term" value="F:ATP hydrolysis activity"/>
    <property type="evidence" value="ECO:0007669"/>
    <property type="project" value="InterPro"/>
</dbReference>
<dbReference type="AlphaFoldDB" id="A0A2P8HG68"/>
<comment type="subcellular location">
    <subcellularLocation>
        <location evidence="1">Cell membrane</location>
        <topology evidence="1">Multi-pass membrane protein</topology>
    </subcellularLocation>
</comment>
<feature type="transmembrane region" description="Helical" evidence="9">
    <location>
        <begin position="167"/>
        <end position="187"/>
    </location>
</feature>
<evidence type="ECO:0000256" key="4">
    <source>
        <dbReference type="ARBA" id="ARBA00022692"/>
    </source>
</evidence>
<dbReference type="InterPro" id="IPR039421">
    <property type="entry name" value="Type_1_exporter"/>
</dbReference>
<dbReference type="PANTHER" id="PTHR43394">
    <property type="entry name" value="ATP-DEPENDENT PERMEASE MDL1, MITOCHONDRIAL"/>
    <property type="match status" value="1"/>
</dbReference>
<dbReference type="PROSITE" id="PS00211">
    <property type="entry name" value="ABC_TRANSPORTER_1"/>
    <property type="match status" value="1"/>
</dbReference>
<keyword evidence="6 12" id="KW-0067">ATP-binding</keyword>
<feature type="domain" description="ABC transporter" evidence="10">
    <location>
        <begin position="368"/>
        <end position="602"/>
    </location>
</feature>
<dbReference type="PROSITE" id="PS50893">
    <property type="entry name" value="ABC_TRANSPORTER_2"/>
    <property type="match status" value="1"/>
</dbReference>
<sequence length="607" mass="68197">MRNAFLAPFRYPRYTKEIEAEEQEETKPKVQNWRFTLKQLWAYLAAYKARLLFVLLMVILSSFFALAGPFMVGMAVDHFIEAGQLDGLGLFLAGLAVIYAGHSLSVWLQNVSMIEVAQRTVYQLRTDLFARWHELEVPFYDKKKHGELMSRMTNDIENVSNTLNSSFIQIMSSILILTGTLSVMLWLSPLLTLVTMVVIPVMYIGMKWITKRTNRLFKAQQRNIGALNGYIEETLGGQEIVKTYSQEPHVISAFEKRNARLRLSGFWAQTISGFIPKLMNSLNNFSFAIIACVGGLFALNGMITIGVIVIFTEYARQFTRPLNDLANQFNTILSAIAGAERVFAMMKETSEFHGEDNLPDYVPAGGKIEFDRVSFSYNGTENTMADVSFTARPGETVAFVGPTGAGKTTVINLLARFYEYHAGAVYVDEQEVKSLNRSSLRRQMAFVLQDSALFQGTIRENIRYGRLNATDAEVEEAARLANADGFIRSFTEGYETKLSQEGGGLSQGQRQLLAIARALLADPLILILDEATSSIDTVTEIKIQEALSRLMEGRTSLVIAHRLNTIRRADQIIMLQQGQVVERGTHEELVARRAAYYEMYQQGDEAV</sequence>
<keyword evidence="5" id="KW-0547">Nucleotide-binding</keyword>
<dbReference type="EMBL" id="PYAV01000007">
    <property type="protein sequence ID" value="PSL45222.1"/>
    <property type="molecule type" value="Genomic_DNA"/>
</dbReference>
<dbReference type="SUPFAM" id="SSF90123">
    <property type="entry name" value="ABC transporter transmembrane region"/>
    <property type="match status" value="1"/>
</dbReference>
<keyword evidence="2" id="KW-0813">Transport</keyword>
<evidence type="ECO:0000313" key="12">
    <source>
        <dbReference type="EMBL" id="PSL45222.1"/>
    </source>
</evidence>
<feature type="transmembrane region" description="Helical" evidence="9">
    <location>
        <begin position="193"/>
        <end position="210"/>
    </location>
</feature>
<keyword evidence="3" id="KW-1003">Cell membrane</keyword>
<dbReference type="InterPro" id="IPR003439">
    <property type="entry name" value="ABC_transporter-like_ATP-bd"/>
</dbReference>
<dbReference type="OrthoDB" id="9770415at2"/>
<reference evidence="12 13" key="1">
    <citation type="submission" date="2018-03" db="EMBL/GenBank/DDBJ databases">
        <title>Genomic Encyclopedia of Type Strains, Phase III (KMG-III): the genomes of soil and plant-associated and newly described type strains.</title>
        <authorList>
            <person name="Whitman W."/>
        </authorList>
    </citation>
    <scope>NUCLEOTIDE SEQUENCE [LARGE SCALE GENOMIC DNA]</scope>
    <source>
        <strain evidence="12 13">CGMCC 1.07653</strain>
    </source>
</reference>
<keyword evidence="7 9" id="KW-1133">Transmembrane helix</keyword>
<dbReference type="RefSeq" id="WP_106588863.1">
    <property type="nucleotide sequence ID" value="NZ_PYAV01000007.1"/>
</dbReference>
<dbReference type="InterPro" id="IPR003593">
    <property type="entry name" value="AAA+_ATPase"/>
</dbReference>
<comment type="caution">
    <text evidence="12">The sequence shown here is derived from an EMBL/GenBank/DDBJ whole genome shotgun (WGS) entry which is preliminary data.</text>
</comment>
<dbReference type="SMART" id="SM00382">
    <property type="entry name" value="AAA"/>
    <property type="match status" value="1"/>
</dbReference>
<evidence type="ECO:0000256" key="5">
    <source>
        <dbReference type="ARBA" id="ARBA00022741"/>
    </source>
</evidence>
<dbReference type="PROSITE" id="PS50929">
    <property type="entry name" value="ABC_TM1F"/>
    <property type="match status" value="1"/>
</dbReference>
<dbReference type="Proteomes" id="UP000242310">
    <property type="component" value="Unassembled WGS sequence"/>
</dbReference>
<accession>A0A2P8HG68</accession>
<feature type="domain" description="ABC transmembrane type-1" evidence="11">
    <location>
        <begin position="52"/>
        <end position="334"/>
    </location>
</feature>
<dbReference type="InterPro" id="IPR017871">
    <property type="entry name" value="ABC_transporter-like_CS"/>
</dbReference>
<dbReference type="Gene3D" id="1.20.1560.10">
    <property type="entry name" value="ABC transporter type 1, transmembrane domain"/>
    <property type="match status" value="1"/>
</dbReference>
<dbReference type="InterPro" id="IPR036640">
    <property type="entry name" value="ABC1_TM_sf"/>
</dbReference>
<feature type="transmembrane region" description="Helical" evidence="9">
    <location>
        <begin position="88"/>
        <end position="108"/>
    </location>
</feature>
<evidence type="ECO:0000313" key="13">
    <source>
        <dbReference type="Proteomes" id="UP000242310"/>
    </source>
</evidence>
<evidence type="ECO:0000256" key="9">
    <source>
        <dbReference type="SAM" id="Phobius"/>
    </source>
</evidence>
<feature type="transmembrane region" description="Helical" evidence="9">
    <location>
        <begin position="285"/>
        <end position="311"/>
    </location>
</feature>
<evidence type="ECO:0000256" key="8">
    <source>
        <dbReference type="ARBA" id="ARBA00023136"/>
    </source>
</evidence>
<evidence type="ECO:0000256" key="7">
    <source>
        <dbReference type="ARBA" id="ARBA00022989"/>
    </source>
</evidence>
<dbReference type="InterPro" id="IPR027417">
    <property type="entry name" value="P-loop_NTPase"/>
</dbReference>
<dbReference type="FunFam" id="3.40.50.300:FF:000287">
    <property type="entry name" value="Multidrug ABC transporter ATP-binding protein"/>
    <property type="match status" value="1"/>
</dbReference>
<dbReference type="CDD" id="cd03254">
    <property type="entry name" value="ABCC_Glucan_exporter_like"/>
    <property type="match status" value="1"/>
</dbReference>
<dbReference type="GO" id="GO:0015421">
    <property type="term" value="F:ABC-type oligopeptide transporter activity"/>
    <property type="evidence" value="ECO:0007669"/>
    <property type="project" value="TreeGrafter"/>
</dbReference>
<dbReference type="FunFam" id="1.20.1560.10:FF:000011">
    <property type="entry name" value="Multidrug ABC transporter ATP-binding protein"/>
    <property type="match status" value="1"/>
</dbReference>
<keyword evidence="4 9" id="KW-0812">Transmembrane</keyword>
<gene>
    <name evidence="12" type="ORF">B0H94_107227</name>
</gene>
<evidence type="ECO:0000256" key="3">
    <source>
        <dbReference type="ARBA" id="ARBA00022475"/>
    </source>
</evidence>
<evidence type="ECO:0000256" key="1">
    <source>
        <dbReference type="ARBA" id="ARBA00004651"/>
    </source>
</evidence>
<dbReference type="GO" id="GO:0005524">
    <property type="term" value="F:ATP binding"/>
    <property type="evidence" value="ECO:0007669"/>
    <property type="project" value="UniProtKB-KW"/>
</dbReference>
<evidence type="ECO:0000256" key="2">
    <source>
        <dbReference type="ARBA" id="ARBA00022448"/>
    </source>
</evidence>
<dbReference type="Pfam" id="PF00005">
    <property type="entry name" value="ABC_tran"/>
    <property type="match status" value="1"/>
</dbReference>
<dbReference type="PANTHER" id="PTHR43394:SF1">
    <property type="entry name" value="ATP-BINDING CASSETTE SUB-FAMILY B MEMBER 10, MITOCHONDRIAL"/>
    <property type="match status" value="1"/>
</dbReference>
<dbReference type="Gene3D" id="3.40.50.300">
    <property type="entry name" value="P-loop containing nucleotide triphosphate hydrolases"/>
    <property type="match status" value="1"/>
</dbReference>
<keyword evidence="8 9" id="KW-0472">Membrane</keyword>
<evidence type="ECO:0000259" key="11">
    <source>
        <dbReference type="PROSITE" id="PS50929"/>
    </source>
</evidence>
<dbReference type="CDD" id="cd18547">
    <property type="entry name" value="ABC_6TM_Tm288_like"/>
    <property type="match status" value="1"/>
</dbReference>
<dbReference type="SUPFAM" id="SSF52540">
    <property type="entry name" value="P-loop containing nucleoside triphosphate hydrolases"/>
    <property type="match status" value="1"/>
</dbReference>
<feature type="transmembrane region" description="Helical" evidence="9">
    <location>
        <begin position="51"/>
        <end position="76"/>
    </location>
</feature>
<name>A0A2P8HG68_9BACI</name>
<dbReference type="Pfam" id="PF00664">
    <property type="entry name" value="ABC_membrane"/>
    <property type="match status" value="1"/>
</dbReference>
<protein>
    <submittedName>
        <fullName evidence="12">ATP-binding cassette subfamily B protein</fullName>
    </submittedName>
</protein>
<dbReference type="GO" id="GO:0005886">
    <property type="term" value="C:plasma membrane"/>
    <property type="evidence" value="ECO:0007669"/>
    <property type="project" value="UniProtKB-SubCell"/>
</dbReference>